<dbReference type="SUPFAM" id="SSF52096">
    <property type="entry name" value="ClpP/crotonase"/>
    <property type="match status" value="1"/>
</dbReference>
<dbReference type="Pfam" id="PF00378">
    <property type="entry name" value="ECH_1"/>
    <property type="match status" value="1"/>
</dbReference>
<dbReference type="CDD" id="cd06558">
    <property type="entry name" value="crotonase-like"/>
    <property type="match status" value="1"/>
</dbReference>
<dbReference type="GO" id="GO:0016829">
    <property type="term" value="F:lyase activity"/>
    <property type="evidence" value="ECO:0007669"/>
    <property type="project" value="UniProtKB-KW"/>
</dbReference>
<dbReference type="AlphaFoldDB" id="A0A7Z2GKT4"/>
<evidence type="ECO:0000256" key="1">
    <source>
        <dbReference type="ARBA" id="ARBA00023098"/>
    </source>
</evidence>
<dbReference type="OrthoDB" id="9807606at2"/>
<keyword evidence="4" id="KW-1185">Reference proteome</keyword>
<dbReference type="GO" id="GO:0006635">
    <property type="term" value="P:fatty acid beta-oxidation"/>
    <property type="evidence" value="ECO:0007669"/>
    <property type="project" value="TreeGrafter"/>
</dbReference>
<dbReference type="InterPro" id="IPR029045">
    <property type="entry name" value="ClpP/crotonase-like_dom_sf"/>
</dbReference>
<organism evidence="3 4">
    <name type="scientific">Paraburkholderia acidisoli</name>
    <dbReference type="NCBI Taxonomy" id="2571748"/>
    <lineage>
        <taxon>Bacteria</taxon>
        <taxon>Pseudomonadati</taxon>
        <taxon>Pseudomonadota</taxon>
        <taxon>Betaproteobacteria</taxon>
        <taxon>Burkholderiales</taxon>
        <taxon>Burkholderiaceae</taxon>
        <taxon>Paraburkholderia</taxon>
    </lineage>
</organism>
<evidence type="ECO:0000256" key="2">
    <source>
        <dbReference type="ARBA" id="ARBA00023239"/>
    </source>
</evidence>
<dbReference type="Gene3D" id="3.90.226.10">
    <property type="entry name" value="2-enoyl-CoA Hydratase, Chain A, domain 1"/>
    <property type="match status" value="1"/>
</dbReference>
<evidence type="ECO:0000313" key="3">
    <source>
        <dbReference type="EMBL" id="QGZ63359.1"/>
    </source>
</evidence>
<dbReference type="PANTHER" id="PTHR11941:SF169">
    <property type="entry name" value="(7AS)-7A-METHYL-1,5-DIOXO-2,3,5,6,7,7A-HEXAHYDRO-1H-INDENE-CARBOXYL-COA HYDROLASE"/>
    <property type="match status" value="1"/>
</dbReference>
<dbReference type="Proteomes" id="UP000433577">
    <property type="component" value="Chromosome 2"/>
</dbReference>
<reference evidence="3 4" key="1">
    <citation type="submission" date="2019-12" db="EMBL/GenBank/DDBJ databases">
        <title>Paraburkholderia acidiphila 7Q-K02 sp. nov and Paraburkholderia acidisoli DHF22 sp. nov., two strains isolated from forest soil.</title>
        <authorList>
            <person name="Gao Z."/>
            <person name="Qiu L."/>
        </authorList>
    </citation>
    <scope>NUCLEOTIDE SEQUENCE [LARGE SCALE GENOMIC DNA]</scope>
    <source>
        <strain evidence="3 4">DHF22</strain>
    </source>
</reference>
<protein>
    <submittedName>
        <fullName evidence="3">Enoyl-CoA hydratase</fullName>
    </submittedName>
</protein>
<dbReference type="RefSeq" id="WP_158952352.1">
    <property type="nucleotide sequence ID" value="NZ_CP046914.1"/>
</dbReference>
<name>A0A7Z2GKT4_9BURK</name>
<gene>
    <name evidence="3" type="ORF">FAZ98_16300</name>
</gene>
<dbReference type="PANTHER" id="PTHR11941">
    <property type="entry name" value="ENOYL-COA HYDRATASE-RELATED"/>
    <property type="match status" value="1"/>
</dbReference>
<dbReference type="EMBL" id="CP046914">
    <property type="protein sequence ID" value="QGZ63359.1"/>
    <property type="molecule type" value="Genomic_DNA"/>
</dbReference>
<dbReference type="InterPro" id="IPR001753">
    <property type="entry name" value="Enoyl-CoA_hydra/iso"/>
</dbReference>
<dbReference type="KEGG" id="pacs:FAZ98_16300"/>
<keyword evidence="2" id="KW-0456">Lyase</keyword>
<sequence length="246" mass="26340">MAEGCVSYRSEAGVAIITIDREEKRNAMTALMCDQLREALTRLENGSDRVGILCAAGETFCAGADLTAPPENFWRAVPGIGIELTKPLIAAVQGPVVGMAVGIVAFADLCVAAETTQFIYPEARVGVSKGMIASLVARVPHKVAMELMLLGGPMTAARAYDVGLVNRVTSRGEHLSVALELAAAMATHAPLVMAQLKQMSAQTLPQSPSEAFYLATRAIERVTHSEDAQEGLRAFKEKRRPRFEGR</sequence>
<evidence type="ECO:0000313" key="4">
    <source>
        <dbReference type="Proteomes" id="UP000433577"/>
    </source>
</evidence>
<accession>A0A7Z2GKT4</accession>
<proteinExistence type="predicted"/>
<keyword evidence="1" id="KW-0443">Lipid metabolism</keyword>